<sequence length="90" mass="9223">MPRVRVITLGGTISARGGDATRMSGTEVLAGLGVTDTPDLHVELHDFRRLPSSSLTLEDLAALAHDVRESVAAGYGVTAAFAHLTGAGPA</sequence>
<dbReference type="Proteomes" id="UP000619486">
    <property type="component" value="Unassembled WGS sequence"/>
</dbReference>
<keyword evidence="3" id="KW-1185">Reference proteome</keyword>
<dbReference type="RefSeq" id="WP_019885422.1">
    <property type="nucleotide sequence ID" value="NZ_BMQQ01000004.1"/>
</dbReference>
<dbReference type="EMBL" id="BMQQ01000004">
    <property type="protein sequence ID" value="GGT23697.1"/>
    <property type="molecule type" value="Genomic_DNA"/>
</dbReference>
<dbReference type="Gene3D" id="3.40.50.1170">
    <property type="entry name" value="L-asparaginase, N-terminal domain"/>
    <property type="match status" value="1"/>
</dbReference>
<proteinExistence type="predicted"/>
<name>A0A918GYR6_9ACTN</name>
<dbReference type="GO" id="GO:0004067">
    <property type="term" value="F:asparaginase activity"/>
    <property type="evidence" value="ECO:0007669"/>
    <property type="project" value="UniProtKB-UniRule"/>
</dbReference>
<accession>A0A918GYR6</accession>
<evidence type="ECO:0000313" key="3">
    <source>
        <dbReference type="Proteomes" id="UP000619486"/>
    </source>
</evidence>
<dbReference type="SUPFAM" id="SSF53774">
    <property type="entry name" value="Glutaminase/Asparaginase"/>
    <property type="match status" value="1"/>
</dbReference>
<reference evidence="2" key="2">
    <citation type="submission" date="2020-09" db="EMBL/GenBank/DDBJ databases">
        <authorList>
            <person name="Sun Q."/>
            <person name="Ohkuma M."/>
        </authorList>
    </citation>
    <scope>NUCLEOTIDE SEQUENCE</scope>
    <source>
        <strain evidence="2">JCM 3172</strain>
    </source>
</reference>
<dbReference type="InterPro" id="IPR037152">
    <property type="entry name" value="L-asparaginase_N_sf"/>
</dbReference>
<dbReference type="InterPro" id="IPR036152">
    <property type="entry name" value="Asp/glu_Ase-like_sf"/>
</dbReference>
<evidence type="ECO:0000259" key="1">
    <source>
        <dbReference type="Pfam" id="PF00710"/>
    </source>
</evidence>
<reference evidence="2" key="1">
    <citation type="journal article" date="2014" name="Int. J. Syst. Evol. Microbiol.">
        <title>Complete genome sequence of Corynebacterium casei LMG S-19264T (=DSM 44701T), isolated from a smear-ripened cheese.</title>
        <authorList>
            <consortium name="US DOE Joint Genome Institute (JGI-PGF)"/>
            <person name="Walter F."/>
            <person name="Albersmeier A."/>
            <person name="Kalinowski J."/>
            <person name="Ruckert C."/>
        </authorList>
    </citation>
    <scope>NUCLEOTIDE SEQUENCE</scope>
    <source>
        <strain evidence="2">JCM 3172</strain>
    </source>
</reference>
<dbReference type="AlphaFoldDB" id="A0A918GYR6"/>
<dbReference type="InterPro" id="IPR006034">
    <property type="entry name" value="Asparaginase/glutaminase-like"/>
</dbReference>
<feature type="domain" description="L-asparaginase N-terminal" evidence="1">
    <location>
        <begin position="3"/>
        <end position="74"/>
    </location>
</feature>
<organism evidence="2 3">
    <name type="scientific">Streptomyces purpureus</name>
    <dbReference type="NCBI Taxonomy" id="1951"/>
    <lineage>
        <taxon>Bacteria</taxon>
        <taxon>Bacillati</taxon>
        <taxon>Actinomycetota</taxon>
        <taxon>Actinomycetes</taxon>
        <taxon>Kitasatosporales</taxon>
        <taxon>Streptomycetaceae</taxon>
        <taxon>Streptomyces</taxon>
    </lineage>
</organism>
<protein>
    <recommendedName>
        <fullName evidence="1">L-asparaginase N-terminal domain-containing protein</fullName>
    </recommendedName>
</protein>
<dbReference type="PIRSF" id="PIRSF001220">
    <property type="entry name" value="L-ASNase_gatD"/>
    <property type="match status" value="1"/>
</dbReference>
<comment type="caution">
    <text evidence="2">The sequence shown here is derived from an EMBL/GenBank/DDBJ whole genome shotgun (WGS) entry which is preliminary data.</text>
</comment>
<dbReference type="InterPro" id="IPR027474">
    <property type="entry name" value="L-asparaginase_N"/>
</dbReference>
<evidence type="ECO:0000313" key="2">
    <source>
        <dbReference type="EMBL" id="GGT23697.1"/>
    </source>
</evidence>
<dbReference type="PROSITE" id="PS51732">
    <property type="entry name" value="ASN_GLN_ASE_3"/>
    <property type="match status" value="1"/>
</dbReference>
<dbReference type="PIRSF" id="PIRSF500176">
    <property type="entry name" value="L_ASNase"/>
    <property type="match status" value="1"/>
</dbReference>
<dbReference type="Pfam" id="PF00710">
    <property type="entry name" value="Asparaginase"/>
    <property type="match status" value="1"/>
</dbReference>
<gene>
    <name evidence="2" type="ORF">GCM10014713_15800</name>
</gene>